<name>A0ABQ2KBE9_9NOCA</name>
<protein>
    <submittedName>
        <fullName evidence="1">Uncharacterized protein</fullName>
    </submittedName>
</protein>
<organism evidence="1 2">
    <name type="scientific">Nocardia rhizosphaerihabitans</name>
    <dbReference type="NCBI Taxonomy" id="1691570"/>
    <lineage>
        <taxon>Bacteria</taxon>
        <taxon>Bacillati</taxon>
        <taxon>Actinomycetota</taxon>
        <taxon>Actinomycetes</taxon>
        <taxon>Mycobacteriales</taxon>
        <taxon>Nocardiaceae</taxon>
        <taxon>Nocardia</taxon>
    </lineage>
</organism>
<sequence>MRVEHYDAVRALLHNCLCTGQTAQNHAGHPDFRAHVYGLIAWIGETSPTGRGKPLATAFRVDLTS</sequence>
<evidence type="ECO:0000313" key="1">
    <source>
        <dbReference type="EMBL" id="GGN77278.1"/>
    </source>
</evidence>
<evidence type="ECO:0000313" key="2">
    <source>
        <dbReference type="Proteomes" id="UP000658127"/>
    </source>
</evidence>
<gene>
    <name evidence="1" type="ORF">GCM10011610_23620</name>
</gene>
<reference evidence="2" key="1">
    <citation type="journal article" date="2019" name="Int. J. Syst. Evol. Microbiol.">
        <title>The Global Catalogue of Microorganisms (GCM) 10K type strain sequencing project: providing services to taxonomists for standard genome sequencing and annotation.</title>
        <authorList>
            <consortium name="The Broad Institute Genomics Platform"/>
            <consortium name="The Broad Institute Genome Sequencing Center for Infectious Disease"/>
            <person name="Wu L."/>
            <person name="Ma J."/>
        </authorList>
    </citation>
    <scope>NUCLEOTIDE SEQUENCE [LARGE SCALE GENOMIC DNA]</scope>
    <source>
        <strain evidence="2">CGMCC 4.7329</strain>
    </source>
</reference>
<proteinExistence type="predicted"/>
<comment type="caution">
    <text evidence="1">The sequence shown here is derived from an EMBL/GenBank/DDBJ whole genome shotgun (WGS) entry which is preliminary data.</text>
</comment>
<dbReference type="EMBL" id="BMNE01000002">
    <property type="protein sequence ID" value="GGN77278.1"/>
    <property type="molecule type" value="Genomic_DNA"/>
</dbReference>
<dbReference type="Proteomes" id="UP000658127">
    <property type="component" value="Unassembled WGS sequence"/>
</dbReference>
<keyword evidence="2" id="KW-1185">Reference proteome</keyword>
<accession>A0ABQ2KBE9</accession>